<dbReference type="Gene3D" id="3.40.50.2300">
    <property type="match status" value="2"/>
</dbReference>
<dbReference type="InterPro" id="IPR028082">
    <property type="entry name" value="Peripla_BP_I"/>
</dbReference>
<dbReference type="GO" id="GO:0000976">
    <property type="term" value="F:transcription cis-regulatory region binding"/>
    <property type="evidence" value="ECO:0007669"/>
    <property type="project" value="TreeGrafter"/>
</dbReference>
<keyword evidence="2" id="KW-0238">DNA-binding</keyword>
<sequence length="339" mass="37828">MRPKYTTIKDIAKALDISVATVSRALRDTHDVSPETRDKVLAVAAALNYKPNFNATGLVHQSTHHLGVLIPTITNYYFSTVITGMQEVAHQHGFNLVLYLTNDSPEREQRIVQNLVRTSLDGLLACVSSRAAEYNHFQELLDESMPLVFFDRVPDDTIKTSKVVQDDYEGAFKAVEHLIQSGYTKIAHITGPKGLQLTENRAQGYLDALRKYNLPVRSDWLIYSGFSQQEGEMDAEKLLESRDRPDAVFAVNDRKAVGAILVLKRKGIRVGKEIGVMGFTNDPISEIVSPTLSTVAEPAYELGRASCQLLLNQLKKNTFVQEQVVLRSQLVARASTQRI</sequence>
<keyword evidence="6" id="KW-1185">Reference proteome</keyword>
<evidence type="ECO:0000259" key="4">
    <source>
        <dbReference type="PROSITE" id="PS50932"/>
    </source>
</evidence>
<dbReference type="EMBL" id="JACHGF010000021">
    <property type="protein sequence ID" value="MBB5287625.1"/>
    <property type="molecule type" value="Genomic_DNA"/>
</dbReference>
<dbReference type="PROSITE" id="PS50932">
    <property type="entry name" value="HTH_LACI_2"/>
    <property type="match status" value="1"/>
</dbReference>
<dbReference type="SUPFAM" id="SSF53822">
    <property type="entry name" value="Periplasmic binding protein-like I"/>
    <property type="match status" value="1"/>
</dbReference>
<dbReference type="CDD" id="cd01392">
    <property type="entry name" value="HTH_LacI"/>
    <property type="match status" value="1"/>
</dbReference>
<keyword evidence="3" id="KW-0804">Transcription</keyword>
<proteinExistence type="predicted"/>
<dbReference type="SMART" id="SM00354">
    <property type="entry name" value="HTH_LACI"/>
    <property type="match status" value="1"/>
</dbReference>
<protein>
    <submittedName>
        <fullName evidence="5">LacI family transcriptional regulator</fullName>
    </submittedName>
</protein>
<name>A0A840TXG7_9BACT</name>
<dbReference type="InterPro" id="IPR000843">
    <property type="entry name" value="HTH_LacI"/>
</dbReference>
<evidence type="ECO:0000256" key="2">
    <source>
        <dbReference type="ARBA" id="ARBA00023125"/>
    </source>
</evidence>
<keyword evidence="1" id="KW-0805">Transcription regulation</keyword>
<reference evidence="5 6" key="1">
    <citation type="submission" date="2020-08" db="EMBL/GenBank/DDBJ databases">
        <title>Genomic Encyclopedia of Type Strains, Phase IV (KMG-IV): sequencing the most valuable type-strain genomes for metagenomic binning, comparative biology and taxonomic classification.</title>
        <authorList>
            <person name="Goeker M."/>
        </authorList>
    </citation>
    <scope>NUCLEOTIDE SEQUENCE [LARGE SCALE GENOMIC DNA]</scope>
    <source>
        <strain evidence="5 6">DSM 105074</strain>
    </source>
</reference>
<evidence type="ECO:0000313" key="6">
    <source>
        <dbReference type="Proteomes" id="UP000557307"/>
    </source>
</evidence>
<dbReference type="AlphaFoldDB" id="A0A840TXG7"/>
<dbReference type="Pfam" id="PF13377">
    <property type="entry name" value="Peripla_BP_3"/>
    <property type="match status" value="1"/>
</dbReference>
<dbReference type="PANTHER" id="PTHR30146:SF109">
    <property type="entry name" value="HTH-TYPE TRANSCRIPTIONAL REGULATOR GALS"/>
    <property type="match status" value="1"/>
</dbReference>
<dbReference type="Gene3D" id="1.10.260.40">
    <property type="entry name" value="lambda repressor-like DNA-binding domains"/>
    <property type="match status" value="1"/>
</dbReference>
<dbReference type="PANTHER" id="PTHR30146">
    <property type="entry name" value="LACI-RELATED TRANSCRIPTIONAL REPRESSOR"/>
    <property type="match status" value="1"/>
</dbReference>
<evidence type="ECO:0000256" key="3">
    <source>
        <dbReference type="ARBA" id="ARBA00023163"/>
    </source>
</evidence>
<dbReference type="InterPro" id="IPR046335">
    <property type="entry name" value="LacI/GalR-like_sensor"/>
</dbReference>
<dbReference type="GO" id="GO:0003700">
    <property type="term" value="F:DNA-binding transcription factor activity"/>
    <property type="evidence" value="ECO:0007669"/>
    <property type="project" value="TreeGrafter"/>
</dbReference>
<organism evidence="5 6">
    <name type="scientific">Rhabdobacter roseus</name>
    <dbReference type="NCBI Taxonomy" id="1655419"/>
    <lineage>
        <taxon>Bacteria</taxon>
        <taxon>Pseudomonadati</taxon>
        <taxon>Bacteroidota</taxon>
        <taxon>Cytophagia</taxon>
        <taxon>Cytophagales</taxon>
        <taxon>Cytophagaceae</taxon>
        <taxon>Rhabdobacter</taxon>
    </lineage>
</organism>
<accession>A0A840TXG7</accession>
<dbReference type="InterPro" id="IPR010982">
    <property type="entry name" value="Lambda_DNA-bd_dom_sf"/>
</dbReference>
<evidence type="ECO:0000256" key="1">
    <source>
        <dbReference type="ARBA" id="ARBA00023015"/>
    </source>
</evidence>
<dbReference type="RefSeq" id="WP_184180146.1">
    <property type="nucleotide sequence ID" value="NZ_JACHGF010000021.1"/>
</dbReference>
<comment type="caution">
    <text evidence="5">The sequence shown here is derived from an EMBL/GenBank/DDBJ whole genome shotgun (WGS) entry which is preliminary data.</text>
</comment>
<dbReference type="Pfam" id="PF00356">
    <property type="entry name" value="LacI"/>
    <property type="match status" value="1"/>
</dbReference>
<feature type="domain" description="HTH lacI-type" evidence="4">
    <location>
        <begin position="6"/>
        <end position="60"/>
    </location>
</feature>
<dbReference type="CDD" id="cd06267">
    <property type="entry name" value="PBP1_LacI_sugar_binding-like"/>
    <property type="match status" value="1"/>
</dbReference>
<dbReference type="Proteomes" id="UP000557307">
    <property type="component" value="Unassembled WGS sequence"/>
</dbReference>
<gene>
    <name evidence="5" type="ORF">HNQ92_005791</name>
</gene>
<dbReference type="SUPFAM" id="SSF47413">
    <property type="entry name" value="lambda repressor-like DNA-binding domains"/>
    <property type="match status" value="1"/>
</dbReference>
<evidence type="ECO:0000313" key="5">
    <source>
        <dbReference type="EMBL" id="MBB5287625.1"/>
    </source>
</evidence>